<keyword evidence="5 12" id="KW-0808">Transferase</keyword>
<evidence type="ECO:0000313" key="14">
    <source>
        <dbReference type="EMBL" id="CAA7390818.1"/>
    </source>
</evidence>
<evidence type="ECO:0000256" key="13">
    <source>
        <dbReference type="RuleBase" id="RU000696"/>
    </source>
</evidence>
<dbReference type="GO" id="GO:0005829">
    <property type="term" value="C:cytosol"/>
    <property type="evidence" value="ECO:0007669"/>
    <property type="project" value="TreeGrafter"/>
</dbReference>
<evidence type="ECO:0000313" key="15">
    <source>
        <dbReference type="Proteomes" id="UP000663760"/>
    </source>
</evidence>
<evidence type="ECO:0000256" key="3">
    <source>
        <dbReference type="ARBA" id="ARBA00008982"/>
    </source>
</evidence>
<keyword evidence="8" id="KW-0547">Nucleotide-binding</keyword>
<dbReference type="FunFam" id="3.40.50.150:FF:000194">
    <property type="entry name" value="Phosphoglycerate kinase"/>
    <property type="match status" value="1"/>
</dbReference>
<evidence type="ECO:0000256" key="10">
    <source>
        <dbReference type="ARBA" id="ARBA00022840"/>
    </source>
</evidence>
<dbReference type="InterPro" id="IPR036043">
    <property type="entry name" value="Phosphoglycerate_kinase_sf"/>
</dbReference>
<dbReference type="GO" id="GO:0004618">
    <property type="term" value="F:phosphoglycerate kinase activity"/>
    <property type="evidence" value="ECO:0007669"/>
    <property type="project" value="UniProtKB-EC"/>
</dbReference>
<dbReference type="OrthoDB" id="47276at2759"/>
<keyword evidence="6" id="KW-0949">S-adenosyl-L-methionine</keyword>
<dbReference type="AlphaFoldDB" id="A0A7I8K384"/>
<reference evidence="14" key="1">
    <citation type="submission" date="2020-02" db="EMBL/GenBank/DDBJ databases">
        <authorList>
            <person name="Scholz U."/>
            <person name="Mascher M."/>
            <person name="Fiebig A."/>
        </authorList>
    </citation>
    <scope>NUCLEOTIDE SEQUENCE</scope>
</reference>
<dbReference type="Gene3D" id="3.40.50.150">
    <property type="entry name" value="Vaccinia Virus protein VP39"/>
    <property type="match status" value="1"/>
</dbReference>
<dbReference type="InterPro" id="IPR029063">
    <property type="entry name" value="SAM-dependent_MTases_sf"/>
</dbReference>
<dbReference type="GO" id="GO:0005524">
    <property type="term" value="F:ATP binding"/>
    <property type="evidence" value="ECO:0007669"/>
    <property type="project" value="UniProtKB-KW"/>
</dbReference>
<dbReference type="PRINTS" id="PR00477">
    <property type="entry name" value="PHGLYCKINASE"/>
</dbReference>
<comment type="similarity">
    <text evidence="3 12">Belongs to the phosphoglycerate kinase family.</text>
</comment>
<keyword evidence="10" id="KW-0067">ATP-binding</keyword>
<evidence type="ECO:0000256" key="1">
    <source>
        <dbReference type="ARBA" id="ARBA00000142"/>
    </source>
</evidence>
<dbReference type="GO" id="GO:0008176">
    <property type="term" value="F:tRNA (guanine(46)-N7)-methyltransferase activity"/>
    <property type="evidence" value="ECO:0007669"/>
    <property type="project" value="UniProtKB-EC"/>
</dbReference>
<dbReference type="GO" id="GO:0043531">
    <property type="term" value="F:ADP binding"/>
    <property type="evidence" value="ECO:0007669"/>
    <property type="project" value="TreeGrafter"/>
</dbReference>
<keyword evidence="9 12" id="KW-0418">Kinase</keyword>
<dbReference type="Pfam" id="PF00162">
    <property type="entry name" value="PGK"/>
    <property type="match status" value="1"/>
</dbReference>
<evidence type="ECO:0000256" key="9">
    <source>
        <dbReference type="ARBA" id="ARBA00022777"/>
    </source>
</evidence>
<dbReference type="EMBL" id="LR746265">
    <property type="protein sequence ID" value="CAA7390818.1"/>
    <property type="molecule type" value="Genomic_DNA"/>
</dbReference>
<dbReference type="PANTHER" id="PTHR11406">
    <property type="entry name" value="PHOSPHOGLYCERATE KINASE"/>
    <property type="match status" value="1"/>
</dbReference>
<evidence type="ECO:0000256" key="8">
    <source>
        <dbReference type="ARBA" id="ARBA00022741"/>
    </source>
</evidence>
<dbReference type="CDD" id="cd02440">
    <property type="entry name" value="AdoMet_MTases"/>
    <property type="match status" value="1"/>
</dbReference>
<evidence type="ECO:0000256" key="6">
    <source>
        <dbReference type="ARBA" id="ARBA00022691"/>
    </source>
</evidence>
<dbReference type="EC" id="2.7.2.3" evidence="12"/>
<evidence type="ECO:0000256" key="2">
    <source>
        <dbReference type="ARBA" id="ARBA00001946"/>
    </source>
</evidence>
<comment type="catalytic activity">
    <reaction evidence="12">
        <text>(2R)-3-phosphoglycerate + ATP = (2R)-3-phospho-glyceroyl phosphate + ADP</text>
        <dbReference type="Rhea" id="RHEA:14801"/>
        <dbReference type="ChEBI" id="CHEBI:30616"/>
        <dbReference type="ChEBI" id="CHEBI:57604"/>
        <dbReference type="ChEBI" id="CHEBI:58272"/>
        <dbReference type="ChEBI" id="CHEBI:456216"/>
        <dbReference type="EC" id="2.7.2.3"/>
    </reaction>
</comment>
<dbReference type="Proteomes" id="UP000663760">
    <property type="component" value="Chromosome 2"/>
</dbReference>
<name>A0A7I8K384_SPIIN</name>
<protein>
    <recommendedName>
        <fullName evidence="12">Phosphoglycerate kinase</fullName>
        <ecNumber evidence="12">2.7.2.3</ecNumber>
    </recommendedName>
</protein>
<dbReference type="SUPFAM" id="SSF53335">
    <property type="entry name" value="S-adenosyl-L-methionine-dependent methyltransferases"/>
    <property type="match status" value="1"/>
</dbReference>
<dbReference type="Gene3D" id="3.40.50.1260">
    <property type="entry name" value="Phosphoglycerate kinase, N-terminal domain"/>
    <property type="match status" value="2"/>
</dbReference>
<evidence type="ECO:0000256" key="4">
    <source>
        <dbReference type="ARBA" id="ARBA00022603"/>
    </source>
</evidence>
<keyword evidence="4" id="KW-0489">Methyltransferase</keyword>
<dbReference type="InterPro" id="IPR015824">
    <property type="entry name" value="Phosphoglycerate_kinase_N"/>
</dbReference>
<sequence length="633" mass="70363">MENHQYGVQDWSRLVGDVIMYSRRINTKDSDGDAFSLLQVQTLRNFPREKLAGEVVAVRLDSTLIHNTSPLNDGSANKALHTIKYLHDAGAKVLLLSSWDYSSNPDLLSIDYFADHISSVLQLRVLRASGFSDIIQSKTEEMRDGDILLFENLAKFKEDLANCLDFSKKLSAGVGVFVNDAFCLAHKIYASTVGISRFCYSSVAGFHFEEELNKLASIAETTERPYIAVIGGKNFLEKRTALRVLATKCDGLMLIGKLSFQIMHALGMSIPMNLIEDGAVDKAFDLIQFAKKRGMDIIFPDDFRCVNDEDPEVMDVFSSDGIQPGWTPVDLGPVSLQNISSRLLNCKKVLLIGPMTFKACEEGAVGVSMLSKILEKISGTGCEVSVVGNASYKSLVGPGDGPYSSLPYKHFENASVVWEFLKGRALPGVAALDRAFPFEIDWESIFYDPTQPLVVDVGSGNGLFLLGMARRCQTSNFLGLEINRRLVVRCLDEVLHCGLKNVHFLPTNATSTFRSIISSYPGKLVLVSIQCPNPDFNKPEHRWKMVQRMLIEAIVDLLATDGKVFLQSDVEEVTRRIKEDFLLHGRGRLALEGGDGGGWIRENPFGVRSDWEKHVLARGNPMYRMLLRKVDLN</sequence>
<evidence type="ECO:0000256" key="11">
    <source>
        <dbReference type="ARBA" id="ARBA00022842"/>
    </source>
</evidence>
<organism evidence="14 15">
    <name type="scientific">Spirodela intermedia</name>
    <name type="common">Intermediate duckweed</name>
    <dbReference type="NCBI Taxonomy" id="51605"/>
    <lineage>
        <taxon>Eukaryota</taxon>
        <taxon>Viridiplantae</taxon>
        <taxon>Streptophyta</taxon>
        <taxon>Embryophyta</taxon>
        <taxon>Tracheophyta</taxon>
        <taxon>Spermatophyta</taxon>
        <taxon>Magnoliopsida</taxon>
        <taxon>Liliopsida</taxon>
        <taxon>Araceae</taxon>
        <taxon>Lemnoideae</taxon>
        <taxon>Spirodela</taxon>
    </lineage>
</organism>
<gene>
    <name evidence="14" type="ORF">SI8410_02002244</name>
</gene>
<evidence type="ECO:0000256" key="7">
    <source>
        <dbReference type="ARBA" id="ARBA00022694"/>
    </source>
</evidence>
<dbReference type="InterPro" id="IPR003358">
    <property type="entry name" value="tRNA_(Gua-N-7)_MeTrfase_Trmb"/>
</dbReference>
<keyword evidence="11" id="KW-0460">Magnesium</keyword>
<keyword evidence="15" id="KW-1185">Reference proteome</keyword>
<dbReference type="InterPro" id="IPR001576">
    <property type="entry name" value="Phosphoglycerate_kinase"/>
</dbReference>
<dbReference type="GO" id="GO:0006094">
    <property type="term" value="P:gluconeogenesis"/>
    <property type="evidence" value="ECO:0007669"/>
    <property type="project" value="TreeGrafter"/>
</dbReference>
<proteinExistence type="inferred from homology"/>
<evidence type="ECO:0000256" key="12">
    <source>
        <dbReference type="RuleBase" id="RU000532"/>
    </source>
</evidence>
<comment type="catalytic activity">
    <reaction evidence="1">
        <text>guanosine(46) in tRNA + S-adenosyl-L-methionine = N(7)-methylguanosine(46) in tRNA + S-adenosyl-L-homocysteine</text>
        <dbReference type="Rhea" id="RHEA:42708"/>
        <dbReference type="Rhea" id="RHEA-COMP:10188"/>
        <dbReference type="Rhea" id="RHEA-COMP:10189"/>
        <dbReference type="ChEBI" id="CHEBI:57856"/>
        <dbReference type="ChEBI" id="CHEBI:59789"/>
        <dbReference type="ChEBI" id="CHEBI:74269"/>
        <dbReference type="ChEBI" id="CHEBI:74480"/>
        <dbReference type="EC" id="2.1.1.33"/>
    </reaction>
</comment>
<keyword evidence="7" id="KW-0819">tRNA processing</keyword>
<dbReference type="PROSITE" id="PS51625">
    <property type="entry name" value="SAM_MT_TRMB"/>
    <property type="match status" value="1"/>
</dbReference>
<evidence type="ECO:0000256" key="5">
    <source>
        <dbReference type="ARBA" id="ARBA00022679"/>
    </source>
</evidence>
<dbReference type="Pfam" id="PF02390">
    <property type="entry name" value="Methyltransf_4"/>
    <property type="match status" value="1"/>
</dbReference>
<dbReference type="SUPFAM" id="SSF53748">
    <property type="entry name" value="Phosphoglycerate kinase"/>
    <property type="match status" value="1"/>
</dbReference>
<comment type="cofactor">
    <cofactor evidence="2">
        <name>Mg(2+)</name>
        <dbReference type="ChEBI" id="CHEBI:18420"/>
    </cofactor>
</comment>
<dbReference type="GO" id="GO:0006096">
    <property type="term" value="P:glycolytic process"/>
    <property type="evidence" value="ECO:0007669"/>
    <property type="project" value="InterPro"/>
</dbReference>
<comment type="subunit">
    <text evidence="13">Monomer.</text>
</comment>
<accession>A0A7I8K384</accession>
<dbReference type="PANTHER" id="PTHR11406:SF32">
    <property type="entry name" value="PHOSPHOGLYCERATE KINASE"/>
    <property type="match status" value="1"/>
</dbReference>